<dbReference type="Proteomes" id="UP000774000">
    <property type="component" value="Unassembled WGS sequence"/>
</dbReference>
<dbReference type="InterPro" id="IPR033756">
    <property type="entry name" value="YlxH/NBP35"/>
</dbReference>
<evidence type="ECO:0000313" key="7">
    <source>
        <dbReference type="EMBL" id="MBM7556385.1"/>
    </source>
</evidence>
<evidence type="ECO:0000313" key="8">
    <source>
        <dbReference type="Proteomes" id="UP000774000"/>
    </source>
</evidence>
<dbReference type="PANTHER" id="PTHR42961:SF2">
    <property type="entry name" value="IRON-SULFUR PROTEIN NUBPL"/>
    <property type="match status" value="1"/>
</dbReference>
<evidence type="ECO:0000256" key="2">
    <source>
        <dbReference type="ARBA" id="ARBA00022741"/>
    </source>
</evidence>
<name>A0A939BMG1_9FIRM</name>
<evidence type="ECO:0000256" key="1">
    <source>
        <dbReference type="ARBA" id="ARBA00022723"/>
    </source>
</evidence>
<dbReference type="AlphaFoldDB" id="A0A939BMG1"/>
<comment type="function">
    <text evidence="6">Binds and transfers iron-sulfur (Fe-S) clusters to target apoproteins. Can hydrolyze ATP.</text>
</comment>
<dbReference type="RefSeq" id="WP_204701165.1">
    <property type="nucleotide sequence ID" value="NZ_JAFBDQ010000005.1"/>
</dbReference>
<protein>
    <recommendedName>
        <fullName evidence="6">Iron-sulfur cluster carrier protein</fullName>
    </recommendedName>
</protein>
<dbReference type="PANTHER" id="PTHR42961">
    <property type="entry name" value="IRON-SULFUR PROTEIN NUBPL"/>
    <property type="match status" value="1"/>
</dbReference>
<evidence type="ECO:0000256" key="5">
    <source>
        <dbReference type="ARBA" id="ARBA00023014"/>
    </source>
</evidence>
<accession>A0A939BMG1</accession>
<comment type="subunit">
    <text evidence="6">Homodimer.</text>
</comment>
<dbReference type="GO" id="GO:0046872">
    <property type="term" value="F:metal ion binding"/>
    <property type="evidence" value="ECO:0007669"/>
    <property type="project" value="UniProtKB-KW"/>
</dbReference>
<keyword evidence="1 6" id="KW-0479">Metal-binding</keyword>
<dbReference type="CDD" id="cd02037">
    <property type="entry name" value="Mrp_NBP35"/>
    <property type="match status" value="1"/>
</dbReference>
<dbReference type="InterPro" id="IPR027417">
    <property type="entry name" value="P-loop_NTPase"/>
</dbReference>
<organism evidence="7 8">
    <name type="scientific">Halanaerobacter jeridensis</name>
    <dbReference type="NCBI Taxonomy" id="706427"/>
    <lineage>
        <taxon>Bacteria</taxon>
        <taxon>Bacillati</taxon>
        <taxon>Bacillota</taxon>
        <taxon>Clostridia</taxon>
        <taxon>Halanaerobiales</taxon>
        <taxon>Halobacteroidaceae</taxon>
        <taxon>Halanaerobacter</taxon>
    </lineage>
</organism>
<dbReference type="SUPFAM" id="SSF52540">
    <property type="entry name" value="P-loop containing nucleoside triphosphate hydrolases"/>
    <property type="match status" value="1"/>
</dbReference>
<dbReference type="GO" id="GO:0051539">
    <property type="term" value="F:4 iron, 4 sulfur cluster binding"/>
    <property type="evidence" value="ECO:0007669"/>
    <property type="project" value="TreeGrafter"/>
</dbReference>
<keyword evidence="5 6" id="KW-0411">Iron-sulfur</keyword>
<dbReference type="HAMAP" id="MF_02040">
    <property type="entry name" value="Mrp_NBP35"/>
    <property type="match status" value="1"/>
</dbReference>
<keyword evidence="8" id="KW-1185">Reference proteome</keyword>
<keyword evidence="2 6" id="KW-0547">Nucleotide-binding</keyword>
<keyword evidence="4 6" id="KW-0408">Iron</keyword>
<reference evidence="7" key="1">
    <citation type="submission" date="2021-01" db="EMBL/GenBank/DDBJ databases">
        <title>Genomic Encyclopedia of Type Strains, Phase IV (KMG-IV): sequencing the most valuable type-strain genomes for metagenomic binning, comparative biology and taxonomic classification.</title>
        <authorList>
            <person name="Goeker M."/>
        </authorList>
    </citation>
    <scope>NUCLEOTIDE SEQUENCE</scope>
    <source>
        <strain evidence="7">DSM 23230</strain>
    </source>
</reference>
<evidence type="ECO:0000256" key="6">
    <source>
        <dbReference type="HAMAP-Rule" id="MF_02040"/>
    </source>
</evidence>
<keyword evidence="3 6" id="KW-0067">ATP-binding</keyword>
<dbReference type="EMBL" id="JAFBDQ010000005">
    <property type="protein sequence ID" value="MBM7556385.1"/>
    <property type="molecule type" value="Genomic_DNA"/>
</dbReference>
<dbReference type="InterPro" id="IPR019591">
    <property type="entry name" value="Mrp/NBP35_ATP-bd"/>
</dbReference>
<sequence>MYEKEEDKYQLELGTVNERFIAVASGKGGVGKSTVTANLAVALSERGYKVGVIDADIRGFSIPRILGVEERPKAESENIIIPPQVNGIKVMSMGGLMEEEKPIIWRGPLLSKTFKQFVKEVRWGELDYLLFDLPPGTGDMPLNLMQQLPDSELMVVTTPQVAATKVSGRVAKMADELDCGLLGVVENMSYYQCSECGAKEYIFGQGGGAELAANLDTGLLAELPLVTEVRESSDQGEPIVTVNPEADISQKFFTIADKITP</sequence>
<dbReference type="Gene3D" id="3.40.50.300">
    <property type="entry name" value="P-loop containing nucleotide triphosphate hydrolases"/>
    <property type="match status" value="1"/>
</dbReference>
<comment type="similarity">
    <text evidence="6">Belongs to the Mrp/NBP35 ATP-binding proteins family.</text>
</comment>
<dbReference type="GO" id="GO:0005524">
    <property type="term" value="F:ATP binding"/>
    <property type="evidence" value="ECO:0007669"/>
    <property type="project" value="UniProtKB-UniRule"/>
</dbReference>
<comment type="caution">
    <text evidence="7">The sequence shown here is derived from an EMBL/GenBank/DDBJ whole genome shotgun (WGS) entry which is preliminary data.</text>
</comment>
<gene>
    <name evidence="7" type="ORF">JOC47_001228</name>
</gene>
<dbReference type="GO" id="GO:0016226">
    <property type="term" value="P:iron-sulfur cluster assembly"/>
    <property type="evidence" value="ECO:0007669"/>
    <property type="project" value="InterPro"/>
</dbReference>
<feature type="binding site" evidence="6">
    <location>
        <begin position="26"/>
        <end position="33"/>
    </location>
    <ligand>
        <name>ATP</name>
        <dbReference type="ChEBI" id="CHEBI:30616"/>
    </ligand>
</feature>
<keyword evidence="6" id="KW-0378">Hydrolase</keyword>
<dbReference type="FunFam" id="3.40.50.300:FF:001119">
    <property type="entry name" value="Iron-sulfur cluster carrier protein"/>
    <property type="match status" value="1"/>
</dbReference>
<evidence type="ECO:0000256" key="4">
    <source>
        <dbReference type="ARBA" id="ARBA00023004"/>
    </source>
</evidence>
<proteinExistence type="inferred from homology"/>
<dbReference type="GO" id="GO:0140663">
    <property type="term" value="F:ATP-dependent FeS chaperone activity"/>
    <property type="evidence" value="ECO:0007669"/>
    <property type="project" value="InterPro"/>
</dbReference>
<dbReference type="Pfam" id="PF10609">
    <property type="entry name" value="ParA"/>
    <property type="match status" value="1"/>
</dbReference>
<dbReference type="GO" id="GO:0016887">
    <property type="term" value="F:ATP hydrolysis activity"/>
    <property type="evidence" value="ECO:0007669"/>
    <property type="project" value="UniProtKB-UniRule"/>
</dbReference>
<evidence type="ECO:0000256" key="3">
    <source>
        <dbReference type="ARBA" id="ARBA00022840"/>
    </source>
</evidence>
<dbReference type="InterPro" id="IPR044304">
    <property type="entry name" value="NUBPL-like"/>
</dbReference>